<evidence type="ECO:0000313" key="1">
    <source>
        <dbReference type="EMBL" id="GAI33693.1"/>
    </source>
</evidence>
<accession>X1MQU5</accession>
<protein>
    <recommendedName>
        <fullName evidence="2">D-glucuronyl C5-epimerase C-terminal domain-containing protein</fullName>
    </recommendedName>
</protein>
<dbReference type="InterPro" id="IPR012341">
    <property type="entry name" value="6hp_glycosidase-like_sf"/>
</dbReference>
<comment type="caution">
    <text evidence="1">The sequence shown here is derived from an EMBL/GenBank/DDBJ whole genome shotgun (WGS) entry which is preliminary data.</text>
</comment>
<dbReference type="Gene3D" id="1.50.10.10">
    <property type="match status" value="1"/>
</dbReference>
<evidence type="ECO:0008006" key="2">
    <source>
        <dbReference type="Google" id="ProtNLM"/>
    </source>
</evidence>
<name>X1MQU5_9ZZZZ</name>
<dbReference type="SUPFAM" id="SSF48208">
    <property type="entry name" value="Six-hairpin glycosidases"/>
    <property type="match status" value="1"/>
</dbReference>
<sequence>YIEPDYSYDEIKLLKFYSGEAILSLVEFYEKTGDEKYLNAAIVSQDYYINEYVTLMDENYYPAYVPWHTMSLYKLYIDTKSEKYKDAIFKLNDKVIEIQNQDGKPYIDYLGRFYDPDHPEYGPPNSGSTAPQVEGLTYAYEIAELENDYERMYEYKKSIFLGAHNLINLQFDGADMYYLSHPERVEGALRFRVDDNRIRIDTTQHTIDAFSKILDVFKLD</sequence>
<dbReference type="EMBL" id="BARV01027085">
    <property type="protein sequence ID" value="GAI33693.1"/>
    <property type="molecule type" value="Genomic_DNA"/>
</dbReference>
<dbReference type="InterPro" id="IPR008928">
    <property type="entry name" value="6-hairpin_glycosidase_sf"/>
</dbReference>
<organism evidence="1">
    <name type="scientific">marine sediment metagenome</name>
    <dbReference type="NCBI Taxonomy" id="412755"/>
    <lineage>
        <taxon>unclassified sequences</taxon>
        <taxon>metagenomes</taxon>
        <taxon>ecological metagenomes</taxon>
    </lineage>
</organism>
<dbReference type="GO" id="GO:0005975">
    <property type="term" value="P:carbohydrate metabolic process"/>
    <property type="evidence" value="ECO:0007669"/>
    <property type="project" value="InterPro"/>
</dbReference>
<gene>
    <name evidence="1" type="ORF">S06H3_43642</name>
</gene>
<feature type="non-terminal residue" evidence="1">
    <location>
        <position position="1"/>
    </location>
</feature>
<dbReference type="AlphaFoldDB" id="X1MQU5"/>
<reference evidence="1" key="1">
    <citation type="journal article" date="2014" name="Front. Microbiol.">
        <title>High frequency of phylogenetically diverse reductive dehalogenase-homologous genes in deep subseafloor sedimentary metagenomes.</title>
        <authorList>
            <person name="Kawai M."/>
            <person name="Futagami T."/>
            <person name="Toyoda A."/>
            <person name="Takaki Y."/>
            <person name="Nishi S."/>
            <person name="Hori S."/>
            <person name="Arai W."/>
            <person name="Tsubouchi T."/>
            <person name="Morono Y."/>
            <person name="Uchiyama I."/>
            <person name="Ito T."/>
            <person name="Fujiyama A."/>
            <person name="Inagaki F."/>
            <person name="Takami H."/>
        </authorList>
    </citation>
    <scope>NUCLEOTIDE SEQUENCE</scope>
    <source>
        <strain evidence="1">Expedition CK06-06</strain>
    </source>
</reference>
<proteinExistence type="predicted"/>